<comment type="caution">
    <text evidence="2">The sequence shown here is derived from an EMBL/GenBank/DDBJ whole genome shotgun (WGS) entry which is preliminary data.</text>
</comment>
<dbReference type="Proteomes" id="UP001501266">
    <property type="component" value="Unassembled WGS sequence"/>
</dbReference>
<organism evidence="2 3">
    <name type="scientific">Agrococcus citreus</name>
    <dbReference type="NCBI Taxonomy" id="84643"/>
    <lineage>
        <taxon>Bacteria</taxon>
        <taxon>Bacillati</taxon>
        <taxon>Actinomycetota</taxon>
        <taxon>Actinomycetes</taxon>
        <taxon>Micrococcales</taxon>
        <taxon>Microbacteriaceae</taxon>
        <taxon>Agrococcus</taxon>
    </lineage>
</organism>
<proteinExistence type="predicted"/>
<feature type="transmembrane region" description="Helical" evidence="1">
    <location>
        <begin position="66"/>
        <end position="91"/>
    </location>
</feature>
<evidence type="ECO:0000313" key="3">
    <source>
        <dbReference type="Proteomes" id="UP001501266"/>
    </source>
</evidence>
<reference evidence="3" key="1">
    <citation type="journal article" date="2019" name="Int. J. Syst. Evol. Microbiol.">
        <title>The Global Catalogue of Microorganisms (GCM) 10K type strain sequencing project: providing services to taxonomists for standard genome sequencing and annotation.</title>
        <authorList>
            <consortium name="The Broad Institute Genomics Platform"/>
            <consortium name="The Broad Institute Genome Sequencing Center for Infectious Disease"/>
            <person name="Wu L."/>
            <person name="Ma J."/>
        </authorList>
    </citation>
    <scope>NUCLEOTIDE SEQUENCE [LARGE SCALE GENOMIC DNA]</scope>
    <source>
        <strain evidence="3">JCM 12398</strain>
    </source>
</reference>
<evidence type="ECO:0000313" key="2">
    <source>
        <dbReference type="EMBL" id="GAA1420911.1"/>
    </source>
</evidence>
<protein>
    <submittedName>
        <fullName evidence="2">Uncharacterized protein</fullName>
    </submittedName>
</protein>
<keyword evidence="3" id="KW-1185">Reference proteome</keyword>
<gene>
    <name evidence="2" type="ORF">GCM10009640_10920</name>
</gene>
<keyword evidence="1" id="KW-0812">Transmembrane</keyword>
<name>A0ABP4JJD3_9MICO</name>
<dbReference type="EMBL" id="BAAAKK010000003">
    <property type="protein sequence ID" value="GAA1420911.1"/>
    <property type="molecule type" value="Genomic_DNA"/>
</dbReference>
<sequence length="187" mass="19788">MHRPAPGLARVYGRTPSMCAVVATRAKGNGRRWVAAVVAATVAFVVGLSVGALASPFFGDEEFRRAFLTSAGFGGVAAVGAALVAFAAALYSVRSTREQAEADREQSERRERKEQWWSRAEWALTQVAHGGSAAVIGLGVLEALGRSEWADQHEGDIIAAATDFALVTEELETDAGSSDDLPHDSDD</sequence>
<keyword evidence="1" id="KW-0472">Membrane</keyword>
<keyword evidence="1" id="KW-1133">Transmembrane helix</keyword>
<feature type="transmembrane region" description="Helical" evidence="1">
    <location>
        <begin position="33"/>
        <end position="54"/>
    </location>
</feature>
<accession>A0ABP4JJD3</accession>
<evidence type="ECO:0000256" key="1">
    <source>
        <dbReference type="SAM" id="Phobius"/>
    </source>
</evidence>